<proteinExistence type="predicted"/>
<dbReference type="EMBL" id="WAAO01000001">
    <property type="protein sequence ID" value="KAB1866460.1"/>
    <property type="molecule type" value="Genomic_DNA"/>
</dbReference>
<dbReference type="InterPro" id="IPR032710">
    <property type="entry name" value="NTF2-like_dom_sf"/>
</dbReference>
<organism evidence="2 3">
    <name type="scientific">Microbacterium algeriense</name>
    <dbReference type="NCBI Taxonomy" id="2615184"/>
    <lineage>
        <taxon>Bacteria</taxon>
        <taxon>Bacillati</taxon>
        <taxon>Actinomycetota</taxon>
        <taxon>Actinomycetes</taxon>
        <taxon>Micrococcales</taxon>
        <taxon>Microbacteriaceae</taxon>
        <taxon>Microbacterium</taxon>
    </lineage>
</organism>
<dbReference type="Proteomes" id="UP000478836">
    <property type="component" value="Unassembled WGS sequence"/>
</dbReference>
<name>A0ABQ6V7P8_9MICO</name>
<dbReference type="Gene3D" id="3.10.450.50">
    <property type="match status" value="1"/>
</dbReference>
<gene>
    <name evidence="2" type="ORF">F6A08_01115</name>
</gene>
<protein>
    <submittedName>
        <fullName evidence="2">Nuclear transport factor 2 family protein</fullName>
    </submittedName>
</protein>
<reference evidence="3" key="1">
    <citation type="submission" date="2019-09" db="EMBL/GenBank/DDBJ databases">
        <title>Whole genome sequencing of Microbacterium maritypicum.</title>
        <authorList>
            <person name="Lenchi N."/>
        </authorList>
    </citation>
    <scope>NUCLEOTIDE SEQUENCE [LARGE SCALE GENOMIC DNA]</scope>
    <source>
        <strain evidence="3">G1</strain>
    </source>
</reference>
<comment type="caution">
    <text evidence="2">The sequence shown here is derived from an EMBL/GenBank/DDBJ whole genome shotgun (WGS) entry which is preliminary data.</text>
</comment>
<evidence type="ECO:0000313" key="3">
    <source>
        <dbReference type="Proteomes" id="UP000478836"/>
    </source>
</evidence>
<keyword evidence="3" id="KW-1185">Reference proteome</keyword>
<dbReference type="InterPro" id="IPR037401">
    <property type="entry name" value="SnoaL-like"/>
</dbReference>
<evidence type="ECO:0000313" key="2">
    <source>
        <dbReference type="EMBL" id="KAB1866460.1"/>
    </source>
</evidence>
<sequence length="127" mass="14357">MDDVHREALGGIQQLERELIVRDFVSLLNDGAHRELYPFLTDDVLYRPSPARIIEGRSAVTRMLADMHASFDEWSTTMVSVAVRGDTVLTEQRLRLRLAGSAAVEVMGFSSFRLQGFQICAWHQVHA</sequence>
<dbReference type="Pfam" id="PF12680">
    <property type="entry name" value="SnoaL_2"/>
    <property type="match status" value="1"/>
</dbReference>
<dbReference type="RefSeq" id="WP_124894443.1">
    <property type="nucleotide sequence ID" value="NZ_CBDRDJ010000002.1"/>
</dbReference>
<dbReference type="SUPFAM" id="SSF54427">
    <property type="entry name" value="NTF2-like"/>
    <property type="match status" value="1"/>
</dbReference>
<accession>A0ABQ6V7P8</accession>
<evidence type="ECO:0000259" key="1">
    <source>
        <dbReference type="Pfam" id="PF12680"/>
    </source>
</evidence>
<feature type="domain" description="SnoaL-like" evidence="1">
    <location>
        <begin position="21"/>
        <end position="120"/>
    </location>
</feature>
<dbReference type="GeneID" id="77475023"/>